<dbReference type="PANTHER" id="PTHR45790">
    <property type="entry name" value="SIROHEME SYNTHASE-RELATED"/>
    <property type="match status" value="1"/>
</dbReference>
<dbReference type="SUPFAM" id="SSF53790">
    <property type="entry name" value="Tetrapyrrole methylase"/>
    <property type="match status" value="1"/>
</dbReference>
<dbReference type="EMBL" id="AXCW01000569">
    <property type="protein sequence ID" value="EYR61777.1"/>
    <property type="molecule type" value="Genomic_DNA"/>
</dbReference>
<dbReference type="GO" id="GO:0019354">
    <property type="term" value="P:siroheme biosynthetic process"/>
    <property type="evidence" value="ECO:0007669"/>
    <property type="project" value="TreeGrafter"/>
</dbReference>
<feature type="non-terminal residue" evidence="3">
    <location>
        <position position="98"/>
    </location>
</feature>
<dbReference type="Pfam" id="PF00590">
    <property type="entry name" value="TP_methylase"/>
    <property type="match status" value="1"/>
</dbReference>
<sequence length="98" mass="9535">GEEVLACRAAGVPVTVVPGVTSAVSAPALGGIPVTHRGVADRVHVVNGHPARGEAALRADDLAALRSPCTTVLVLMGVAGLARLTAEALAGGADPATP</sequence>
<evidence type="ECO:0000313" key="3">
    <source>
        <dbReference type="EMBL" id="EYR61777.1"/>
    </source>
</evidence>
<accession>A0A021VRQ3</accession>
<feature type="domain" description="Tetrapyrrole methylase" evidence="2">
    <location>
        <begin position="2"/>
        <end position="91"/>
    </location>
</feature>
<comment type="caution">
    <text evidence="3">The sequence shown here is derived from an EMBL/GenBank/DDBJ whole genome shotgun (WGS) entry which is preliminary data.</text>
</comment>
<protein>
    <recommendedName>
        <fullName evidence="2">Tetrapyrrole methylase domain-containing protein</fullName>
    </recommendedName>
</protein>
<evidence type="ECO:0000256" key="1">
    <source>
        <dbReference type="ARBA" id="ARBA00023244"/>
    </source>
</evidence>
<dbReference type="PANTHER" id="PTHR45790:SF3">
    <property type="entry name" value="S-ADENOSYL-L-METHIONINE-DEPENDENT UROPORPHYRINOGEN III METHYLTRANSFERASE, CHLOROPLASTIC"/>
    <property type="match status" value="1"/>
</dbReference>
<dbReference type="InterPro" id="IPR000878">
    <property type="entry name" value="4pyrrol_Mease"/>
</dbReference>
<evidence type="ECO:0000259" key="2">
    <source>
        <dbReference type="Pfam" id="PF00590"/>
    </source>
</evidence>
<evidence type="ECO:0000313" key="4">
    <source>
        <dbReference type="Proteomes" id="UP000019753"/>
    </source>
</evidence>
<feature type="non-terminal residue" evidence="3">
    <location>
        <position position="1"/>
    </location>
</feature>
<dbReference type="Gene3D" id="3.30.950.10">
    <property type="entry name" value="Methyltransferase, Cobalt-precorrin-4 Transmethylase, Domain 2"/>
    <property type="match status" value="1"/>
</dbReference>
<reference evidence="3 4" key="1">
    <citation type="submission" date="2014-01" db="EMBL/GenBank/DDBJ databases">
        <title>Actinotalea ferrariae CF5-4.</title>
        <authorList>
            <person name="Chen F."/>
            <person name="Li Y."/>
            <person name="Wang G."/>
        </authorList>
    </citation>
    <scope>NUCLEOTIDE SEQUENCE [LARGE SCALE GENOMIC DNA]</scope>
    <source>
        <strain evidence="3 4">CF5-4</strain>
    </source>
</reference>
<keyword evidence="4" id="KW-1185">Reference proteome</keyword>
<dbReference type="InterPro" id="IPR050161">
    <property type="entry name" value="Siro_Cobalamin_biosynth"/>
</dbReference>
<organism evidence="3 4">
    <name type="scientific">Actinotalea ferrariae CF5-4</name>
    <dbReference type="NCBI Taxonomy" id="948458"/>
    <lineage>
        <taxon>Bacteria</taxon>
        <taxon>Bacillati</taxon>
        <taxon>Actinomycetota</taxon>
        <taxon>Actinomycetes</taxon>
        <taxon>Micrococcales</taxon>
        <taxon>Cellulomonadaceae</taxon>
        <taxon>Actinotalea</taxon>
    </lineage>
</organism>
<dbReference type="GO" id="GO:0004851">
    <property type="term" value="F:uroporphyrin-III C-methyltransferase activity"/>
    <property type="evidence" value="ECO:0007669"/>
    <property type="project" value="TreeGrafter"/>
</dbReference>
<dbReference type="InterPro" id="IPR014776">
    <property type="entry name" value="4pyrrole_Mease_sub2"/>
</dbReference>
<proteinExistence type="predicted"/>
<keyword evidence="1" id="KW-0627">Porphyrin biosynthesis</keyword>
<dbReference type="InterPro" id="IPR035996">
    <property type="entry name" value="4pyrrol_Methylase_sf"/>
</dbReference>
<dbReference type="AlphaFoldDB" id="A0A021VRQ3"/>
<dbReference type="Proteomes" id="UP000019753">
    <property type="component" value="Unassembled WGS sequence"/>
</dbReference>
<name>A0A021VRQ3_9CELL</name>
<gene>
    <name evidence="3" type="ORF">N866_16965</name>
</gene>